<gene>
    <name evidence="2" type="ORF">ACFPFM_43145</name>
</gene>
<feature type="transmembrane region" description="Helical" evidence="1">
    <location>
        <begin position="468"/>
        <end position="491"/>
    </location>
</feature>
<dbReference type="RefSeq" id="WP_344037518.1">
    <property type="nucleotide sequence ID" value="NZ_BAAAKE010000007.1"/>
</dbReference>
<evidence type="ECO:0000313" key="3">
    <source>
        <dbReference type="Proteomes" id="UP001595833"/>
    </source>
</evidence>
<keyword evidence="3" id="KW-1185">Reference proteome</keyword>
<proteinExistence type="predicted"/>
<keyword evidence="1" id="KW-1133">Transmembrane helix</keyword>
<sequence length="496" mass="52802">MLAESRLTKAERALVEAVRSGAVLEGGNEIRAELIRDLLLGRHVDRPDPRGVQLSGARVVGALDLDFVQSPVRLRLADCEITEIVTARSARLSALDLDGSRLPAFHADRLRVDGNAFLRGVVANTDHPQGAVRLTGAHIAGNFEANGAVLTCTRGPAFMADGLHVDLSVFLRRGFTAHSDDHHGTVRLIAARVDGDLDLNHSTITNSAASAVSARGAQVGGNVYLADNFTASGAGPAASVVLHSANIGGMLLVSGELSNPGGPVLDLVHTRSTSVYLDDRLLCAETCDGRRKMRLAGFTYASLDHTGWERWLHWIRHHTVDYAAQPYQQLAAVQRAAGHDAAARRVLITQQEDLRDRGDLRSRPWGKLAHRAWGVVGGYGYRAGRTAVALLVVLLMAGAAGVAAGQVPTSPGHYAAERTKNARAPHTPCSLVEQVGLGIDRGLPLGATGLRDRCDLNTATRQGQAFTVLIWLLQGAVWALATLAVAGYTGLIRKIT</sequence>
<reference evidence="3" key="1">
    <citation type="journal article" date="2019" name="Int. J. Syst. Evol. Microbiol.">
        <title>The Global Catalogue of Microorganisms (GCM) 10K type strain sequencing project: providing services to taxonomists for standard genome sequencing and annotation.</title>
        <authorList>
            <consortium name="The Broad Institute Genomics Platform"/>
            <consortium name="The Broad Institute Genome Sequencing Center for Infectious Disease"/>
            <person name="Wu L."/>
            <person name="Ma J."/>
        </authorList>
    </citation>
    <scope>NUCLEOTIDE SEQUENCE [LARGE SCALE GENOMIC DNA]</scope>
    <source>
        <strain evidence="3">KCTC 12848</strain>
    </source>
</reference>
<dbReference type="Proteomes" id="UP001595833">
    <property type="component" value="Unassembled WGS sequence"/>
</dbReference>
<comment type="caution">
    <text evidence="2">The sequence shown here is derived from an EMBL/GenBank/DDBJ whole genome shotgun (WGS) entry which is preliminary data.</text>
</comment>
<evidence type="ECO:0000313" key="2">
    <source>
        <dbReference type="EMBL" id="MFC5060547.1"/>
    </source>
</evidence>
<evidence type="ECO:0008006" key="4">
    <source>
        <dbReference type="Google" id="ProtNLM"/>
    </source>
</evidence>
<keyword evidence="1" id="KW-0812">Transmembrane</keyword>
<name>A0ABV9YFV3_9PSEU</name>
<keyword evidence="1" id="KW-0472">Membrane</keyword>
<accession>A0ABV9YFV3</accession>
<dbReference type="EMBL" id="JBHSJB010000053">
    <property type="protein sequence ID" value="MFC5060547.1"/>
    <property type="molecule type" value="Genomic_DNA"/>
</dbReference>
<feature type="transmembrane region" description="Helical" evidence="1">
    <location>
        <begin position="387"/>
        <end position="407"/>
    </location>
</feature>
<organism evidence="2 3">
    <name type="scientific">Saccharothrix xinjiangensis</name>
    <dbReference type="NCBI Taxonomy" id="204798"/>
    <lineage>
        <taxon>Bacteria</taxon>
        <taxon>Bacillati</taxon>
        <taxon>Actinomycetota</taxon>
        <taxon>Actinomycetes</taxon>
        <taxon>Pseudonocardiales</taxon>
        <taxon>Pseudonocardiaceae</taxon>
        <taxon>Saccharothrix</taxon>
    </lineage>
</organism>
<evidence type="ECO:0000256" key="1">
    <source>
        <dbReference type="SAM" id="Phobius"/>
    </source>
</evidence>
<protein>
    <recommendedName>
        <fullName evidence="4">Oxidoreductase</fullName>
    </recommendedName>
</protein>